<accession>A0A653B6D9</accession>
<comment type="function">
    <text evidence="7">Translation factor necessary for the incorporation of selenocysteine into proteins. It probably replaces EF-Tu for the insertion of selenocysteine directed by the UGA codon. SelB binds GTP and GDP.</text>
</comment>
<dbReference type="InterPro" id="IPR048931">
    <property type="entry name" value="WHD_2nd_SelB_bact"/>
</dbReference>
<dbReference type="PROSITE" id="PS51722">
    <property type="entry name" value="G_TR_2"/>
    <property type="match status" value="1"/>
</dbReference>
<dbReference type="SUPFAM" id="SSF50465">
    <property type="entry name" value="EF-Tu/eEF-1alpha/eIF2-gamma C-terminal domain"/>
    <property type="match status" value="1"/>
</dbReference>
<dbReference type="EMBL" id="LR130779">
    <property type="protein sequence ID" value="VDN64218.1"/>
    <property type="molecule type" value="Genomic_DNA"/>
</dbReference>
<feature type="domain" description="Tr-type G" evidence="9">
    <location>
        <begin position="1"/>
        <end position="169"/>
    </location>
</feature>
<dbReference type="CDD" id="cd15491">
    <property type="entry name" value="selB_III"/>
    <property type="match status" value="1"/>
</dbReference>
<keyword evidence="6" id="KW-0342">GTP-binding</keyword>
<dbReference type="Pfam" id="PF09107">
    <property type="entry name" value="WHD_3rd_SelB"/>
    <property type="match status" value="1"/>
</dbReference>
<dbReference type="InterPro" id="IPR000795">
    <property type="entry name" value="T_Tr_GTP-bd_dom"/>
</dbReference>
<dbReference type="CDD" id="cd04171">
    <property type="entry name" value="SelB"/>
    <property type="match status" value="1"/>
</dbReference>
<dbReference type="Pfam" id="PF00009">
    <property type="entry name" value="GTP_EFTU"/>
    <property type="match status" value="1"/>
</dbReference>
<evidence type="ECO:0000256" key="3">
    <source>
        <dbReference type="ARBA" id="ARBA00022490"/>
    </source>
</evidence>
<dbReference type="AlphaFoldDB" id="A0A653B6D9"/>
<dbReference type="GO" id="GO:0001514">
    <property type="term" value="P:selenocysteine incorporation"/>
    <property type="evidence" value="ECO:0007669"/>
    <property type="project" value="InterPro"/>
</dbReference>
<gene>
    <name evidence="10" type="primary">selB</name>
    <name evidence="10" type="ORF">POT9AD_3243</name>
</gene>
<dbReference type="PANTHER" id="PTHR43721:SF22">
    <property type="entry name" value="ELONGATION FACTOR TU, MITOCHONDRIAL"/>
    <property type="match status" value="1"/>
</dbReference>
<protein>
    <recommendedName>
        <fullName evidence="2">Selenocysteine-specific elongation factor</fullName>
    </recommendedName>
    <alternativeName>
        <fullName evidence="8">SelB translation factor</fullName>
    </alternativeName>
</protein>
<dbReference type="SUPFAM" id="SSF50447">
    <property type="entry name" value="Translation proteins"/>
    <property type="match status" value="1"/>
</dbReference>
<dbReference type="FunFam" id="3.40.50.300:FF:001064">
    <property type="entry name" value="Selenocysteine-specific translation elongation factor"/>
    <property type="match status" value="1"/>
</dbReference>
<dbReference type="GO" id="GO:0003924">
    <property type="term" value="F:GTPase activity"/>
    <property type="evidence" value="ECO:0007669"/>
    <property type="project" value="InterPro"/>
</dbReference>
<dbReference type="Pfam" id="PF09106">
    <property type="entry name" value="WHD_2nd_SelB"/>
    <property type="match status" value="1"/>
</dbReference>
<dbReference type="Gene3D" id="1.10.10.10">
    <property type="entry name" value="Winged helix-like DNA-binding domain superfamily/Winged helix DNA-binding domain"/>
    <property type="match status" value="3"/>
</dbReference>
<evidence type="ECO:0000256" key="2">
    <source>
        <dbReference type="ARBA" id="ARBA00015953"/>
    </source>
</evidence>
<evidence type="ECO:0000259" key="9">
    <source>
        <dbReference type="PROSITE" id="PS51722"/>
    </source>
</evidence>
<dbReference type="Pfam" id="PF25461">
    <property type="entry name" value="Beta-barrel_SelB"/>
    <property type="match status" value="1"/>
</dbReference>
<dbReference type="InterPro" id="IPR004535">
    <property type="entry name" value="Transl_elong_SelB"/>
</dbReference>
<dbReference type="Gene3D" id="3.40.50.300">
    <property type="entry name" value="P-loop containing nucleotide triphosphate hydrolases"/>
    <property type="match status" value="1"/>
</dbReference>
<evidence type="ECO:0000256" key="6">
    <source>
        <dbReference type="ARBA" id="ARBA00023134"/>
    </source>
</evidence>
<dbReference type="InterPro" id="IPR015191">
    <property type="entry name" value="SelB_WHD4"/>
</dbReference>
<dbReference type="InterPro" id="IPR027417">
    <property type="entry name" value="P-loop_NTPase"/>
</dbReference>
<dbReference type="CDD" id="cd03696">
    <property type="entry name" value="SelB_II"/>
    <property type="match status" value="1"/>
</dbReference>
<dbReference type="SUPFAM" id="SSF46785">
    <property type="entry name" value="Winged helix' DNA-binding domain"/>
    <property type="match status" value="3"/>
</dbReference>
<keyword evidence="4" id="KW-0547">Nucleotide-binding</keyword>
<dbReference type="NCBIfam" id="TIGR00475">
    <property type="entry name" value="selB"/>
    <property type="match status" value="1"/>
</dbReference>
<dbReference type="InterPro" id="IPR031157">
    <property type="entry name" value="G_TR_CS"/>
</dbReference>
<keyword evidence="5" id="KW-0648">Protein biosynthesis</keyword>
<sequence length="650" mass="70721">MIVGTAGHIDHGKTALLQALTGQRGDRRPAERARGITIDLGYLYADLGDGQLTGFIDVPGHERFVHNMLAGACGIDLLLLVVAADDGVMPQTREHLAIAELLGIRQALVVLSKADRVDAARVQQVSEQVRDLLAPGPLAGAELLAVDSLSGQGIDTLRQHLLAFAAAQAARSAQGYFRLPIDRAFSVDGAGVVVTGTAFAGQVALADELLLSPSGRRVRVRGLHAQNRQAERAVAGQRVALNLAGERLTVEQLHRGDWLLAPALLAPSSRLDIELQLLASETRALAHWTPVHVHLAAQDVSGRVALLDTDSLAPGQSCLAQLVINAPAHAVHGDRVVLRDQSAQRTLGGGQVLDPFAPARGRRSSPRLVQLQALRTASLEEALPALLQSAGNGLDPALLERQFNRQRDSWTLPSGLCELVTRQGTRLFDTTQLQALCEALVEGLRRFHAESPDELGPDRDRLRRYALSELERPVFIALLDEALAEGRISSSGPWLHLPDHRVQLGAEDEALRERLWPLLLAGGFDPPWVRDLAGAVQLDEASVRLLLRKLARLGLLHQVVKDLFYPEPTLHSLALHALTLEQQHGGLRVIDWRDRIAVGRKRSIQLLEYFDRIGFTRRLATERRIRGDSALAVQLMGVKAEEGCLPSDIH</sequence>
<dbReference type="PROSITE" id="PS00301">
    <property type="entry name" value="G_TR_1"/>
    <property type="match status" value="1"/>
</dbReference>
<comment type="subcellular location">
    <subcellularLocation>
        <location evidence="1">Cytoplasm</location>
    </subcellularLocation>
</comment>
<evidence type="ECO:0000256" key="8">
    <source>
        <dbReference type="ARBA" id="ARBA00031615"/>
    </source>
</evidence>
<reference evidence="10" key="1">
    <citation type="submission" date="2018-11" db="EMBL/GenBank/DDBJ databases">
        <authorList>
            <consortium name="Genoscope - CEA"/>
            <person name="William W."/>
        </authorList>
    </citation>
    <scope>NUCLEOTIDE SEQUENCE [LARGE SCALE GENOMIC DNA]</scope>
    <source>
        <strain evidence="10">T9AD</strain>
    </source>
</reference>
<evidence type="ECO:0000256" key="4">
    <source>
        <dbReference type="ARBA" id="ARBA00022741"/>
    </source>
</evidence>
<dbReference type="InterPro" id="IPR050055">
    <property type="entry name" value="EF-Tu_GTPase"/>
</dbReference>
<evidence type="ECO:0000256" key="7">
    <source>
        <dbReference type="ARBA" id="ARBA00025526"/>
    </source>
</evidence>
<dbReference type="Pfam" id="PF21214">
    <property type="entry name" value="WHD_2nd_SelB_bact"/>
    <property type="match status" value="1"/>
</dbReference>
<evidence type="ECO:0000256" key="5">
    <source>
        <dbReference type="ARBA" id="ARBA00022917"/>
    </source>
</evidence>
<name>A0A653B6D9_ECTOL</name>
<dbReference type="OrthoDB" id="9803139at2"/>
<dbReference type="InterPro" id="IPR036390">
    <property type="entry name" value="WH_DNA-bd_sf"/>
</dbReference>
<dbReference type="InterPro" id="IPR009001">
    <property type="entry name" value="Transl_elong_EF1A/Init_IF2_C"/>
</dbReference>
<dbReference type="InterPro" id="IPR036388">
    <property type="entry name" value="WH-like_DNA-bd_sf"/>
</dbReference>
<dbReference type="PANTHER" id="PTHR43721">
    <property type="entry name" value="ELONGATION FACTOR TU-RELATED"/>
    <property type="match status" value="1"/>
</dbReference>
<dbReference type="SUPFAM" id="SSF52540">
    <property type="entry name" value="P-loop containing nucleoside triphosphate hydrolases"/>
    <property type="match status" value="1"/>
</dbReference>
<dbReference type="Gene3D" id="2.40.30.10">
    <property type="entry name" value="Translation factors"/>
    <property type="match status" value="1"/>
</dbReference>
<keyword evidence="3" id="KW-0963">Cytoplasm</keyword>
<dbReference type="GO" id="GO:0005525">
    <property type="term" value="F:GTP binding"/>
    <property type="evidence" value="ECO:0007669"/>
    <property type="project" value="UniProtKB-KW"/>
</dbReference>
<dbReference type="InterPro" id="IPR057335">
    <property type="entry name" value="Beta-barrel_SelB"/>
</dbReference>
<dbReference type="GO" id="GO:0003723">
    <property type="term" value="F:RNA binding"/>
    <property type="evidence" value="ECO:0007669"/>
    <property type="project" value="InterPro"/>
</dbReference>
<proteinExistence type="predicted"/>
<evidence type="ECO:0000313" key="10">
    <source>
        <dbReference type="EMBL" id="VDN64218.1"/>
    </source>
</evidence>
<dbReference type="PRINTS" id="PR00315">
    <property type="entry name" value="ELONGATNFCT"/>
</dbReference>
<dbReference type="GO" id="GO:0005737">
    <property type="term" value="C:cytoplasm"/>
    <property type="evidence" value="ECO:0007669"/>
    <property type="project" value="UniProtKB-SubCell"/>
</dbReference>
<organism evidence="10">
    <name type="scientific">Ectopseudomonas oleovorans</name>
    <name type="common">Pseudomonas oleovorans</name>
    <dbReference type="NCBI Taxonomy" id="301"/>
    <lineage>
        <taxon>Bacteria</taxon>
        <taxon>Pseudomonadati</taxon>
        <taxon>Pseudomonadota</taxon>
        <taxon>Gammaproteobacteria</taxon>
        <taxon>Pseudomonadales</taxon>
        <taxon>Pseudomonadaceae</taxon>
        <taxon>Ectopseudomonas</taxon>
    </lineage>
</organism>
<dbReference type="GO" id="GO:0003746">
    <property type="term" value="F:translation elongation factor activity"/>
    <property type="evidence" value="ECO:0007669"/>
    <property type="project" value="InterPro"/>
</dbReference>
<dbReference type="InterPro" id="IPR015190">
    <property type="entry name" value="Elong_fac_SelB-wing-hlx_typ-2"/>
</dbReference>
<dbReference type="InterPro" id="IPR009000">
    <property type="entry name" value="Transl_B-barrel_sf"/>
</dbReference>
<evidence type="ECO:0000256" key="1">
    <source>
        <dbReference type="ARBA" id="ARBA00004496"/>
    </source>
</evidence>